<evidence type="ECO:0000256" key="1">
    <source>
        <dbReference type="ARBA" id="ARBA00004571"/>
    </source>
</evidence>
<evidence type="ECO:0000259" key="13">
    <source>
        <dbReference type="Pfam" id="PF00593"/>
    </source>
</evidence>
<keyword evidence="3 9" id="KW-1134">Transmembrane beta strand</keyword>
<comment type="similarity">
    <text evidence="9 11">Belongs to the TonB-dependent receptor family.</text>
</comment>
<feature type="domain" description="TonB-dependent receptor plug" evidence="14">
    <location>
        <begin position="43"/>
        <end position="154"/>
    </location>
</feature>
<dbReference type="GO" id="GO:0044718">
    <property type="term" value="P:siderophore transmembrane transport"/>
    <property type="evidence" value="ECO:0007669"/>
    <property type="project" value="TreeGrafter"/>
</dbReference>
<dbReference type="InterPro" id="IPR000531">
    <property type="entry name" value="Beta-barrel_TonB"/>
</dbReference>
<dbReference type="PANTHER" id="PTHR30069:SF28">
    <property type="entry name" value="TONB-DEPENDENT RECEPTOR YNCD-RELATED"/>
    <property type="match status" value="1"/>
</dbReference>
<dbReference type="PROSITE" id="PS00430">
    <property type="entry name" value="TONB_DEPENDENT_REC_1"/>
    <property type="match status" value="1"/>
</dbReference>
<dbReference type="InterPro" id="IPR039426">
    <property type="entry name" value="TonB-dep_rcpt-like"/>
</dbReference>
<dbReference type="SUPFAM" id="SSF56935">
    <property type="entry name" value="Porins"/>
    <property type="match status" value="1"/>
</dbReference>
<keyword evidence="2 9" id="KW-0813">Transport</keyword>
<evidence type="ECO:0000256" key="8">
    <source>
        <dbReference type="ARBA" id="ARBA00023237"/>
    </source>
</evidence>
<reference evidence="15 16" key="1">
    <citation type="journal article" date="2012" name="J. Bacteriol.">
        <title>Genome sequence of an alkane-degrading bacterium, Alcanivorax pacificus type strain W11-5, isolated from deep sea sediment.</title>
        <authorList>
            <person name="Lai Q."/>
            <person name="Shao Z."/>
        </authorList>
    </citation>
    <scope>NUCLEOTIDE SEQUENCE [LARGE SCALE GENOMIC DNA]</scope>
    <source>
        <strain evidence="15 16">W11-5</strain>
    </source>
</reference>
<dbReference type="EMBL" id="CP004387">
    <property type="protein sequence ID" value="AJD47867.1"/>
    <property type="molecule type" value="Genomic_DNA"/>
</dbReference>
<protein>
    <submittedName>
        <fullName evidence="15">TonB-dependent receptor domain-containing protein</fullName>
    </submittedName>
</protein>
<dbReference type="AlphaFoldDB" id="A0A0B4XNJ4"/>
<keyword evidence="5 12" id="KW-0732">Signal</keyword>
<proteinExistence type="inferred from homology"/>
<dbReference type="CDD" id="cd01347">
    <property type="entry name" value="ligand_gated_channel"/>
    <property type="match status" value="1"/>
</dbReference>
<dbReference type="InterPro" id="IPR037066">
    <property type="entry name" value="Plug_dom_sf"/>
</dbReference>
<feature type="signal peptide" evidence="12">
    <location>
        <begin position="1"/>
        <end position="22"/>
    </location>
</feature>
<evidence type="ECO:0000256" key="12">
    <source>
        <dbReference type="SAM" id="SignalP"/>
    </source>
</evidence>
<evidence type="ECO:0000313" key="16">
    <source>
        <dbReference type="Proteomes" id="UP000006764"/>
    </source>
</evidence>
<dbReference type="Pfam" id="PF07715">
    <property type="entry name" value="Plug"/>
    <property type="match status" value="1"/>
</dbReference>
<evidence type="ECO:0000256" key="2">
    <source>
        <dbReference type="ARBA" id="ARBA00022448"/>
    </source>
</evidence>
<dbReference type="GO" id="GO:0015344">
    <property type="term" value="F:siderophore uptake transmembrane transporter activity"/>
    <property type="evidence" value="ECO:0007669"/>
    <property type="project" value="TreeGrafter"/>
</dbReference>
<evidence type="ECO:0000256" key="6">
    <source>
        <dbReference type="ARBA" id="ARBA00023077"/>
    </source>
</evidence>
<evidence type="ECO:0000256" key="10">
    <source>
        <dbReference type="PROSITE-ProRule" id="PRU10143"/>
    </source>
</evidence>
<dbReference type="Proteomes" id="UP000006764">
    <property type="component" value="Chromosome"/>
</dbReference>
<dbReference type="RefSeq" id="WP_008739243.1">
    <property type="nucleotide sequence ID" value="NZ_CP004387.1"/>
</dbReference>
<dbReference type="KEGG" id="apac:S7S_07255"/>
<keyword evidence="4 9" id="KW-0812">Transmembrane</keyword>
<feature type="short sequence motif" description="TonB box" evidence="10">
    <location>
        <begin position="31"/>
        <end position="37"/>
    </location>
</feature>
<keyword evidence="8 9" id="KW-0998">Cell outer membrane</keyword>
<dbReference type="GO" id="GO:0009279">
    <property type="term" value="C:cell outer membrane"/>
    <property type="evidence" value="ECO:0007669"/>
    <property type="project" value="UniProtKB-SubCell"/>
</dbReference>
<sequence length="688" mass="76322">MRRLNRDTLCPALLALSLPAWSLADIARLDTVTVDGTRMERTLQDTPGAVSVVDGASAQQGQQHLQLDESLARVPGLYLQNRYNFAQNLRLSSRGFGARAPFGVRGLRVRVDGFPETLPDGQSQVDSIDLDSMARATVLRGPSSVLYGNATGGVVDIETFSGRTLDHDGELRLSGGSDGYRKAHLHTGGANERMHHYLGVTALNYDGYRDQSAVEKYLLNGRLGWMLDDQRELQLLLSAVDTPYAEDPGGLTRAQAHADRERAATMATRLDAGQKVDQQRLGVLYRDGALGDGVLQARAFVSRRHFDQQLPFPGSSLIDYQRLFYGAGVEYSHALSLFGLSHRYLIGIDADRQQDDRGRRSVDATGAVTGITANEDQTATSTGVFLQTDTTLSEHWTLSLGARADRIRLRIDDDLLSDGSDDSGEQKFNEGSYSAGLRWAVHPDHTLYATVSSAFETPTFTELANPSGAGGFNPDLAPQKALNREIGARGLLTDNLLYDLAVFSVRVKDEITPYELAGRTFYDNAARTRREGLELALQHFTTDTLTTTLAWTWAQYRFERFVDQQQGQDVQDKRMPGLPQHILFAEAAWRPHNGFFLIGDVRYASEVYAENTNETRIGSSTVVNARVGKRWQFTQQYVELHTGVNNLLDRDYYSNLRINANSDRAVEQRGYFEPAPGRTFYAGFTLGW</sequence>
<evidence type="ECO:0000256" key="4">
    <source>
        <dbReference type="ARBA" id="ARBA00022692"/>
    </source>
</evidence>
<organism evidence="15 16">
    <name type="scientific">Isoalcanivorax pacificus W11-5</name>
    <dbReference type="NCBI Taxonomy" id="391936"/>
    <lineage>
        <taxon>Bacteria</taxon>
        <taxon>Pseudomonadati</taxon>
        <taxon>Pseudomonadota</taxon>
        <taxon>Gammaproteobacteria</taxon>
        <taxon>Oceanospirillales</taxon>
        <taxon>Alcanivoracaceae</taxon>
        <taxon>Isoalcanivorax</taxon>
    </lineage>
</organism>
<feature type="domain" description="TonB-dependent receptor-like beta-barrel" evidence="13">
    <location>
        <begin position="250"/>
        <end position="647"/>
    </location>
</feature>
<dbReference type="PANTHER" id="PTHR30069">
    <property type="entry name" value="TONB-DEPENDENT OUTER MEMBRANE RECEPTOR"/>
    <property type="match status" value="1"/>
</dbReference>
<evidence type="ECO:0000256" key="11">
    <source>
        <dbReference type="RuleBase" id="RU003357"/>
    </source>
</evidence>
<keyword evidence="6 10" id="KW-0798">TonB box</keyword>
<dbReference type="HOGENOM" id="CLU_008287_13_0_6"/>
<dbReference type="STRING" id="391936.S7S_07255"/>
<evidence type="ECO:0000256" key="5">
    <source>
        <dbReference type="ARBA" id="ARBA00022729"/>
    </source>
</evidence>
<evidence type="ECO:0000313" key="15">
    <source>
        <dbReference type="EMBL" id="AJD47867.1"/>
    </source>
</evidence>
<dbReference type="PROSITE" id="PS52016">
    <property type="entry name" value="TONB_DEPENDENT_REC_3"/>
    <property type="match status" value="1"/>
</dbReference>
<evidence type="ECO:0000256" key="7">
    <source>
        <dbReference type="ARBA" id="ARBA00023136"/>
    </source>
</evidence>
<evidence type="ECO:0000259" key="14">
    <source>
        <dbReference type="Pfam" id="PF07715"/>
    </source>
</evidence>
<keyword evidence="7 9" id="KW-0472">Membrane</keyword>
<keyword evidence="16" id="KW-1185">Reference proteome</keyword>
<evidence type="ECO:0000256" key="3">
    <source>
        <dbReference type="ARBA" id="ARBA00022452"/>
    </source>
</evidence>
<dbReference type="InterPro" id="IPR036942">
    <property type="entry name" value="Beta-barrel_TonB_sf"/>
</dbReference>
<accession>A0A0B4XNJ4</accession>
<feature type="chain" id="PRO_5002097719" evidence="12">
    <location>
        <begin position="23"/>
        <end position="688"/>
    </location>
</feature>
<comment type="subcellular location">
    <subcellularLocation>
        <location evidence="1 9">Cell outer membrane</location>
        <topology evidence="1 9">Multi-pass membrane protein</topology>
    </subcellularLocation>
</comment>
<dbReference type="Pfam" id="PF00593">
    <property type="entry name" value="TonB_dep_Rec_b-barrel"/>
    <property type="match status" value="1"/>
</dbReference>
<dbReference type="Gene3D" id="2.170.130.10">
    <property type="entry name" value="TonB-dependent receptor, plug domain"/>
    <property type="match status" value="1"/>
</dbReference>
<dbReference type="InterPro" id="IPR010916">
    <property type="entry name" value="TonB_box_CS"/>
</dbReference>
<keyword evidence="15" id="KW-0675">Receptor</keyword>
<name>A0A0B4XNJ4_9GAMM</name>
<dbReference type="InterPro" id="IPR012910">
    <property type="entry name" value="Plug_dom"/>
</dbReference>
<dbReference type="Gene3D" id="2.40.170.20">
    <property type="entry name" value="TonB-dependent receptor, beta-barrel domain"/>
    <property type="match status" value="1"/>
</dbReference>
<evidence type="ECO:0000256" key="9">
    <source>
        <dbReference type="PROSITE-ProRule" id="PRU01360"/>
    </source>
</evidence>
<gene>
    <name evidence="15" type="ORF">S7S_07255</name>
</gene>